<dbReference type="Proteomes" id="UP000694564">
    <property type="component" value="Chromosome X"/>
</dbReference>
<reference evidence="2" key="2">
    <citation type="submission" date="2025-09" db="UniProtKB">
        <authorList>
            <consortium name="Ensembl"/>
        </authorList>
    </citation>
    <scope>IDENTIFICATION</scope>
</reference>
<keyword evidence="1" id="KW-1133">Transmembrane helix</keyword>
<accession>A0A8D2B9Y8</accession>
<keyword evidence="1" id="KW-0472">Membrane</keyword>
<dbReference type="Ensembl" id="ENSSVLT00005014772.1">
    <property type="protein sequence ID" value="ENSSVLP00005013347.1"/>
    <property type="gene ID" value="ENSSVLG00005010602.1"/>
</dbReference>
<proteinExistence type="predicted"/>
<reference evidence="2" key="1">
    <citation type="submission" date="2025-08" db="UniProtKB">
        <authorList>
            <consortium name="Ensembl"/>
        </authorList>
    </citation>
    <scope>IDENTIFICATION</scope>
</reference>
<feature type="transmembrane region" description="Helical" evidence="1">
    <location>
        <begin position="123"/>
        <end position="144"/>
    </location>
</feature>
<dbReference type="AlphaFoldDB" id="A0A8D2B9Y8"/>
<evidence type="ECO:0000313" key="2">
    <source>
        <dbReference type="Ensembl" id="ENSSVLP00005013347.1"/>
    </source>
</evidence>
<feature type="transmembrane region" description="Helical" evidence="1">
    <location>
        <begin position="69"/>
        <end position="86"/>
    </location>
</feature>
<protein>
    <submittedName>
        <fullName evidence="2">Uncharacterized protein</fullName>
    </submittedName>
</protein>
<dbReference type="GeneTree" id="ENSGT01150000287870"/>
<name>A0A8D2B9Y8_SCIVU</name>
<evidence type="ECO:0000256" key="1">
    <source>
        <dbReference type="SAM" id="Phobius"/>
    </source>
</evidence>
<evidence type="ECO:0000313" key="3">
    <source>
        <dbReference type="Proteomes" id="UP000694564"/>
    </source>
</evidence>
<keyword evidence="3" id="KW-1185">Reference proteome</keyword>
<organism evidence="2 3">
    <name type="scientific">Sciurus vulgaris</name>
    <name type="common">Eurasian red squirrel</name>
    <dbReference type="NCBI Taxonomy" id="55149"/>
    <lineage>
        <taxon>Eukaryota</taxon>
        <taxon>Metazoa</taxon>
        <taxon>Chordata</taxon>
        <taxon>Craniata</taxon>
        <taxon>Vertebrata</taxon>
        <taxon>Euteleostomi</taxon>
        <taxon>Mammalia</taxon>
        <taxon>Eutheria</taxon>
        <taxon>Euarchontoglires</taxon>
        <taxon>Glires</taxon>
        <taxon>Rodentia</taxon>
        <taxon>Sciuromorpha</taxon>
        <taxon>Sciuridae</taxon>
        <taxon>Sciurinae</taxon>
        <taxon>Sciurini</taxon>
        <taxon>Sciurus</taxon>
    </lineage>
</organism>
<sequence length="147" mass="16505">MNIDVAVSLQYADFKSFGYRPRSGIAGSNGGSHPSFLRNLHTAFQSGCTNLQPHQQCMSVPFSPHPSQNLLLLLFLIIAILIGVRWNLRVVLTFLICISLISKDVEHFFIYLLIACRSSSVKCLFISLAHLLFWLFVFLVQSFLGSL</sequence>
<keyword evidence="1" id="KW-0812">Transmembrane</keyword>